<dbReference type="AlphaFoldDB" id="A0A5C6MHH8"/>
<dbReference type="PANTHER" id="PTHR36842:SF1">
    <property type="entry name" value="PROTEIN TOLB"/>
    <property type="match status" value="1"/>
</dbReference>
<organism evidence="2 3">
    <name type="scientific">Planctomyces bekefii</name>
    <dbReference type="NCBI Taxonomy" id="1653850"/>
    <lineage>
        <taxon>Bacteria</taxon>
        <taxon>Pseudomonadati</taxon>
        <taxon>Planctomycetota</taxon>
        <taxon>Planctomycetia</taxon>
        <taxon>Planctomycetales</taxon>
        <taxon>Planctomycetaceae</taxon>
        <taxon>Planctomyces</taxon>
    </lineage>
</organism>
<proteinExistence type="inferred from homology"/>
<dbReference type="InterPro" id="IPR011659">
    <property type="entry name" value="WD40"/>
</dbReference>
<dbReference type="PANTHER" id="PTHR36842">
    <property type="entry name" value="PROTEIN TOLB HOMOLOG"/>
    <property type="match status" value="1"/>
</dbReference>
<reference evidence="2 3" key="1">
    <citation type="submission" date="2019-08" db="EMBL/GenBank/DDBJ databases">
        <title>100 year-old enigma solved: identification of Planctomyces bekefii, the type genus and species of the phylum Planctomycetes.</title>
        <authorList>
            <person name="Svetlana D.N."/>
            <person name="Overmann J."/>
        </authorList>
    </citation>
    <scope>NUCLEOTIDE SEQUENCE [LARGE SCALE GENOMIC DNA]</scope>
    <source>
        <strain evidence="2">Phe10_nw2017</strain>
    </source>
</reference>
<dbReference type="SUPFAM" id="SSF82171">
    <property type="entry name" value="DPP6 N-terminal domain-like"/>
    <property type="match status" value="1"/>
</dbReference>
<keyword evidence="3" id="KW-1185">Reference proteome</keyword>
<accession>A0A5C6MHH8</accession>
<protein>
    <recommendedName>
        <fullName evidence="4">TolB protein</fullName>
    </recommendedName>
</protein>
<reference evidence="2 3" key="2">
    <citation type="submission" date="2019-08" db="EMBL/GenBank/DDBJ databases">
        <authorList>
            <person name="Henke P."/>
        </authorList>
    </citation>
    <scope>NUCLEOTIDE SEQUENCE [LARGE SCALE GENOMIC DNA]</scope>
    <source>
        <strain evidence="2">Phe10_nw2017</strain>
    </source>
</reference>
<dbReference type="EMBL" id="SRHE01000016">
    <property type="protein sequence ID" value="TWW12373.1"/>
    <property type="molecule type" value="Genomic_DNA"/>
</dbReference>
<name>A0A5C6MHH8_9PLAN</name>
<evidence type="ECO:0008006" key="4">
    <source>
        <dbReference type="Google" id="ProtNLM"/>
    </source>
</evidence>
<evidence type="ECO:0000256" key="1">
    <source>
        <dbReference type="ARBA" id="ARBA00009820"/>
    </source>
</evidence>
<evidence type="ECO:0000313" key="3">
    <source>
        <dbReference type="Proteomes" id="UP000321083"/>
    </source>
</evidence>
<sequence length="346" mass="38210">MLVRADGTQQQTIGSELADIPGAWTQFAGWSPDGRTAMILRGWESAENAQWEEEHKTFRFTPEGWLVDSFLVDMASRKAQNVTAVDRVSFYNSGVFFWPADPSKLGFTALIDGNSQPFRMDRDGRNKTDLSKDSNGFSYGFSSSPDGSRISWHENYQISLADADGSNRIHVQTGHPFNFAPSWSPDGKWLLFVSGEHYNCHPHIVKADGTGLKKLVDRGGYRGVTQFLDVPDYHDGSSDVPVWAADGQSVFCTATISGSVELLRVTLAGRISQLTHSAEGTSHYHPKPSPDGQWLVYGSNRNGIRNLYVMQLADGKEHPLTNVPAGHAAMHAWWQPADAAQPQQSQ</sequence>
<dbReference type="Pfam" id="PF07676">
    <property type="entry name" value="PD40"/>
    <property type="match status" value="2"/>
</dbReference>
<gene>
    <name evidence="2" type="ORF">E3A20_01810</name>
</gene>
<comment type="caution">
    <text evidence="2">The sequence shown here is derived from an EMBL/GenBank/DDBJ whole genome shotgun (WGS) entry which is preliminary data.</text>
</comment>
<dbReference type="Gene3D" id="2.120.10.30">
    <property type="entry name" value="TolB, C-terminal domain"/>
    <property type="match status" value="2"/>
</dbReference>
<comment type="similarity">
    <text evidence="1">Belongs to the TolB family.</text>
</comment>
<dbReference type="Proteomes" id="UP000321083">
    <property type="component" value="Unassembled WGS sequence"/>
</dbReference>
<evidence type="ECO:0000313" key="2">
    <source>
        <dbReference type="EMBL" id="TWW12373.1"/>
    </source>
</evidence>
<dbReference type="InterPro" id="IPR011042">
    <property type="entry name" value="6-blade_b-propeller_TolB-like"/>
</dbReference>